<name>A0AAW0KT49_QUESU</name>
<evidence type="ECO:0000313" key="17">
    <source>
        <dbReference type="EMBL" id="KAK7841999.1"/>
    </source>
</evidence>
<dbReference type="Gene3D" id="3.40.50.80">
    <property type="entry name" value="Nucleotide-binding domain of ferredoxin-NADP reductase (FNR) module"/>
    <property type="match status" value="2"/>
</dbReference>
<feature type="transmembrane region" description="Helical" evidence="15">
    <location>
        <begin position="336"/>
        <end position="355"/>
    </location>
</feature>
<dbReference type="EMBL" id="PKMF04000229">
    <property type="protein sequence ID" value="KAK7841999.1"/>
    <property type="molecule type" value="Genomic_DNA"/>
</dbReference>
<comment type="caution">
    <text evidence="17">The sequence shown here is derived from an EMBL/GenBank/DDBJ whole genome shotgun (WGS) entry which is preliminary data.</text>
</comment>
<dbReference type="FunFam" id="1.10.238.10:FF:000049">
    <property type="entry name" value="Respiratory burst oxidase homolog A"/>
    <property type="match status" value="1"/>
</dbReference>
<keyword evidence="4" id="KW-0575">Peroxidase</keyword>
<dbReference type="CDD" id="cd06186">
    <property type="entry name" value="NOX_Duox_like_FAD_NADP"/>
    <property type="match status" value="2"/>
</dbReference>
<dbReference type="GO" id="GO:0016174">
    <property type="term" value="F:NAD(P)H oxidase H2O2-forming activity"/>
    <property type="evidence" value="ECO:0007669"/>
    <property type="project" value="TreeGrafter"/>
</dbReference>
<keyword evidence="13 15" id="KW-0472">Membrane</keyword>
<evidence type="ECO:0000256" key="10">
    <source>
        <dbReference type="ARBA" id="ARBA00022857"/>
    </source>
</evidence>
<dbReference type="PROSITE" id="PS50222">
    <property type="entry name" value="EF_HAND_2"/>
    <property type="match status" value="2"/>
</dbReference>
<dbReference type="SUPFAM" id="SSF52343">
    <property type="entry name" value="Ferredoxin reductase-like, C-terminal NADP-linked domain"/>
    <property type="match status" value="2"/>
</dbReference>
<dbReference type="InterPro" id="IPR013112">
    <property type="entry name" value="FAD-bd_8"/>
</dbReference>
<evidence type="ECO:0000256" key="6">
    <source>
        <dbReference type="ARBA" id="ARBA00022692"/>
    </source>
</evidence>
<dbReference type="InterPro" id="IPR013623">
    <property type="entry name" value="NADPH_Ox"/>
</dbReference>
<organism evidence="17 18">
    <name type="scientific">Quercus suber</name>
    <name type="common">Cork oak</name>
    <dbReference type="NCBI Taxonomy" id="58331"/>
    <lineage>
        <taxon>Eukaryota</taxon>
        <taxon>Viridiplantae</taxon>
        <taxon>Streptophyta</taxon>
        <taxon>Embryophyta</taxon>
        <taxon>Tracheophyta</taxon>
        <taxon>Spermatophyta</taxon>
        <taxon>Magnoliopsida</taxon>
        <taxon>eudicotyledons</taxon>
        <taxon>Gunneridae</taxon>
        <taxon>Pentapetalae</taxon>
        <taxon>rosids</taxon>
        <taxon>fabids</taxon>
        <taxon>Fagales</taxon>
        <taxon>Fagaceae</taxon>
        <taxon>Quercus</taxon>
    </lineage>
</organism>
<dbReference type="Pfam" id="PF13202">
    <property type="entry name" value="EF-hand_5"/>
    <property type="match status" value="2"/>
</dbReference>
<dbReference type="SUPFAM" id="SSF47473">
    <property type="entry name" value="EF-hand"/>
    <property type="match status" value="2"/>
</dbReference>
<feature type="domain" description="EF-hand" evidence="16">
    <location>
        <begin position="243"/>
        <end position="278"/>
    </location>
</feature>
<comment type="similarity">
    <text evidence="2">Belongs to the RBOH (TC 5.B.1.3) family.</text>
</comment>
<keyword evidence="3" id="KW-0597">Phosphoprotein</keyword>
<dbReference type="CDD" id="cd00051">
    <property type="entry name" value="EFh"/>
    <property type="match status" value="2"/>
</dbReference>
<dbReference type="InterPro" id="IPR013121">
    <property type="entry name" value="Fe_red_NAD-bd_6"/>
</dbReference>
<dbReference type="PRINTS" id="PR00466">
    <property type="entry name" value="GP91PHOX"/>
</dbReference>
<keyword evidence="7" id="KW-0479">Metal-binding</keyword>
<dbReference type="SMART" id="SM00054">
    <property type="entry name" value="EFh"/>
    <property type="match status" value="3"/>
</dbReference>
<evidence type="ECO:0000256" key="4">
    <source>
        <dbReference type="ARBA" id="ARBA00022559"/>
    </source>
</evidence>
<dbReference type="InterPro" id="IPR050369">
    <property type="entry name" value="RBOH/FRE"/>
</dbReference>
<dbReference type="Pfam" id="PF08030">
    <property type="entry name" value="NAD_binding_6"/>
    <property type="match status" value="2"/>
</dbReference>
<dbReference type="InterPro" id="IPR002048">
    <property type="entry name" value="EF_hand_dom"/>
</dbReference>
<keyword evidence="18" id="KW-1185">Reference proteome</keyword>
<proteinExistence type="inferred from homology"/>
<keyword evidence="9" id="KW-0106">Calcium</keyword>
<evidence type="ECO:0000256" key="7">
    <source>
        <dbReference type="ARBA" id="ARBA00022723"/>
    </source>
</evidence>
<dbReference type="GO" id="GO:0004601">
    <property type="term" value="F:peroxidase activity"/>
    <property type="evidence" value="ECO:0007669"/>
    <property type="project" value="UniProtKB-KW"/>
</dbReference>
<evidence type="ECO:0000256" key="9">
    <source>
        <dbReference type="ARBA" id="ARBA00022837"/>
    </source>
</evidence>
<dbReference type="Pfam" id="PF08022">
    <property type="entry name" value="FAD_binding_8"/>
    <property type="match status" value="1"/>
</dbReference>
<evidence type="ECO:0000256" key="3">
    <source>
        <dbReference type="ARBA" id="ARBA00022553"/>
    </source>
</evidence>
<evidence type="ECO:0000256" key="14">
    <source>
        <dbReference type="SAM" id="MobiDB-lite"/>
    </source>
</evidence>
<evidence type="ECO:0000313" key="18">
    <source>
        <dbReference type="Proteomes" id="UP000237347"/>
    </source>
</evidence>
<feature type="transmembrane region" description="Helical" evidence="15">
    <location>
        <begin position="476"/>
        <end position="497"/>
    </location>
</feature>
<feature type="region of interest" description="Disordered" evidence="14">
    <location>
        <begin position="1404"/>
        <end position="1430"/>
    </location>
</feature>
<keyword evidence="5" id="KW-0285">Flavoprotein</keyword>
<keyword evidence="6 15" id="KW-0812">Transmembrane</keyword>
<sequence length="1632" mass="186178">MYKIIINNSIIAIQFSIVYFKIGLESVFVFLTRVLSPVRDGFNGHNKITSSTRVGHSGPLSGPLVSNKRNSSKKSARFKDEECYVEITLDVRDDSVSVQNIRGGDSETAYLAGQLEKRPSSLGSQLSFKLRQVSQELKRMTSSKRFNKFDRTKSGAARALQGLKFMSKNVGTEGWSQVEARFDELAVNGTLSKARFGQCIGMKESSEFASELFDALARRKGITSSSITKAELHEFWEQITDQSFDARLQTFFDMVDKNADGRITEEEVKEIIALSASANKLSNIHDHAEEYAALIIEELDPDNLGYIELVPTKEYNPIKRCYRGVTYFIEDNWKRLWIIALWLSICAGLFTWKFIQYKHRAVFDVMGYCVTTAKGAAETLKFNMALILLPVCRNTVTWLRSKTNLGMVVPFDDNINFHKVIAFGIAIGVGLHAVAHLTCDFPRLLHATDKEYEPMKQFFGEKRPDDYWWFVKGTEGWTGVIMVVLMAIAYTLAQPWFRRSRLHLPKTLKKLTGFNAFWYSHHLFVIVYVLFVVHGYYLYLSKKWYKRTTWMYLAIPILLYTCERLIRAFRSGYKTVRILKVAVYPGNVCQPPSSDQSGLLRADIGQGNNKPRMPRLQVDGPYGAPAQDYKKYDVLLLVGLGIGATPLISIVKDVLNNIKQQEEIDEGMVESGVKSNKRKPFATKRAYFYWVTREQGSFEWFRGVMNEVAENDRNGVIELHNYCTSVYEEGDARSALITMLQSLQHAKNGVDIVSGTRVKTHFARPNWRNVFKHVALKHPNERVGVFYCGAQGLVGELRSLAQDFSRKTSTKMNNQENQDDSFSESGSPSSKKSTRFKEDEGYVEITVDVRDDSISVQNIKGRNSETASLTRKFEKKPSSLGSHLSFQLRQVSLGMKRMASSTRFNKVDRTKSGAARALKGLKFIERRWEVKVGPRLKLGLKNWLSMRCFPKLGMKESKEFASELFDALARRRGITSSTISEADLFEFWEQITDQSFDTRLQTFFDMVDKNADGRITEEEVKDIIALSACANKLSKIQEQAEEYAALIMEELDPDNLGYIELYNLEMLLLQAPSKSTNTGTDTYVLGRLLSQRLVPTMEYNPIKRCNRWLAYFLEDNWKRIWVIALWLSICAAYGSVDVMGYCVNIAKGAAETLKFNMALILLPVCRNTITWLRSKTKLGMVVPFDDNINFHKVIAFGIAIGVGLHAGAHLTCDFPRLLHASDDKYESMKPFFGEKRPNNYWWFVKGTEVWTGVVMVVLMAIAYTLAQPWFRRNKLNLPKTIKKLTGFNAFWYSHHLFVIVYILLLVHGYYLYFSKEWHKKTTWMYLAVPILLYACERLIRGFRSSYKTVRILKVALYPGNVLALHMSKPQGFRYTTPGDDYLSIHIRTLGDWTSQLKAIFSKVCQPPSSDESDPSDSAQDNNKPRMPRLLIDGPYGAPAQEYKKYDVLLLIGLGIGATPLISIVKDVLNNIKQQKGMEEEIVEGGVKSNKRKHFATKQAYFYWVTREQGSFEWFEGVMNEVAESVCNGVIEIHNYCTSVYEEGDARSALITMLQSIQHAKTGMDIVSGTRVKTHFARPNWRNVFKNVALKHTNERVGVFYCGAAGLVGELRWQARDFSRKTSTKFDFHKENF</sequence>
<evidence type="ECO:0000256" key="12">
    <source>
        <dbReference type="ARBA" id="ARBA00023002"/>
    </source>
</evidence>
<dbReference type="GO" id="GO:0005509">
    <property type="term" value="F:calcium ion binding"/>
    <property type="evidence" value="ECO:0007669"/>
    <property type="project" value="InterPro"/>
</dbReference>
<dbReference type="PANTHER" id="PTHR11972:SF64">
    <property type="entry name" value="RESPIRATORY BURST OXIDASE HOMOLOG PROTEIN B"/>
    <property type="match status" value="1"/>
</dbReference>
<evidence type="ECO:0000256" key="13">
    <source>
        <dbReference type="ARBA" id="ARBA00023136"/>
    </source>
</evidence>
<dbReference type="PROSITE" id="PS00018">
    <property type="entry name" value="EF_HAND_1"/>
    <property type="match status" value="2"/>
</dbReference>
<feature type="region of interest" description="Disordered" evidence="14">
    <location>
        <begin position="46"/>
        <end position="73"/>
    </location>
</feature>
<keyword evidence="8" id="KW-0274">FAD</keyword>
<gene>
    <name evidence="17" type="primary">RBOHB</name>
    <name evidence="17" type="ORF">CFP56_014443</name>
</gene>
<accession>A0AAW0KT49</accession>
<evidence type="ECO:0000256" key="8">
    <source>
        <dbReference type="ARBA" id="ARBA00022827"/>
    </source>
</evidence>
<dbReference type="InterPro" id="IPR039261">
    <property type="entry name" value="FNR_nucleotide-bd"/>
</dbReference>
<feature type="domain" description="EF-hand" evidence="16">
    <location>
        <begin position="995"/>
        <end position="1030"/>
    </location>
</feature>
<keyword evidence="12" id="KW-0560">Oxidoreductase</keyword>
<evidence type="ECO:0000256" key="1">
    <source>
        <dbReference type="ARBA" id="ARBA00004141"/>
    </source>
</evidence>
<evidence type="ECO:0000256" key="11">
    <source>
        <dbReference type="ARBA" id="ARBA00022989"/>
    </source>
</evidence>
<dbReference type="GO" id="GO:0005886">
    <property type="term" value="C:plasma membrane"/>
    <property type="evidence" value="ECO:0007669"/>
    <property type="project" value="TreeGrafter"/>
</dbReference>
<keyword evidence="10" id="KW-0521">NADP</keyword>
<dbReference type="InterPro" id="IPR018247">
    <property type="entry name" value="EF_Hand_1_Ca_BS"/>
</dbReference>
<comment type="subcellular location">
    <subcellularLocation>
        <location evidence="1">Membrane</location>
        <topology evidence="1">Multi-pass membrane protein</topology>
    </subcellularLocation>
</comment>
<dbReference type="Pfam" id="PF01794">
    <property type="entry name" value="Ferric_reduct"/>
    <property type="match status" value="2"/>
</dbReference>
<dbReference type="Proteomes" id="UP000237347">
    <property type="component" value="Unassembled WGS sequence"/>
</dbReference>
<reference evidence="17 18" key="1">
    <citation type="journal article" date="2018" name="Sci. Data">
        <title>The draft genome sequence of cork oak.</title>
        <authorList>
            <person name="Ramos A.M."/>
            <person name="Usie A."/>
            <person name="Barbosa P."/>
            <person name="Barros P.M."/>
            <person name="Capote T."/>
            <person name="Chaves I."/>
            <person name="Simoes F."/>
            <person name="Abreu I."/>
            <person name="Carrasquinho I."/>
            <person name="Faro C."/>
            <person name="Guimaraes J.B."/>
            <person name="Mendonca D."/>
            <person name="Nobrega F."/>
            <person name="Rodrigues L."/>
            <person name="Saibo N.J.M."/>
            <person name="Varela M.C."/>
            <person name="Egas C."/>
            <person name="Matos J."/>
            <person name="Miguel C.M."/>
            <person name="Oliveira M.M."/>
            <person name="Ricardo C.P."/>
            <person name="Goncalves S."/>
        </authorList>
    </citation>
    <scope>NUCLEOTIDE SEQUENCE [LARGE SCALE GENOMIC DNA]</scope>
    <source>
        <strain evidence="18">cv. HL8</strain>
    </source>
</reference>
<evidence type="ECO:0000256" key="15">
    <source>
        <dbReference type="SAM" id="Phobius"/>
    </source>
</evidence>
<feature type="transmembrane region" description="Helical" evidence="15">
    <location>
        <begin position="1290"/>
        <end position="1310"/>
    </location>
</feature>
<dbReference type="Pfam" id="PF08414">
    <property type="entry name" value="NADPH_Ox"/>
    <property type="match status" value="2"/>
</dbReference>
<feature type="transmembrane region" description="Helical" evidence="15">
    <location>
        <begin position="1249"/>
        <end position="1270"/>
    </location>
</feature>
<dbReference type="FunFam" id="3.40.50.80:FF:000007">
    <property type="entry name" value="Respiratory burst oxidase protein A"/>
    <property type="match status" value="2"/>
</dbReference>
<evidence type="ECO:0000256" key="2">
    <source>
        <dbReference type="ARBA" id="ARBA00007975"/>
    </source>
</evidence>
<feature type="region of interest" description="Disordered" evidence="14">
    <location>
        <begin position="807"/>
        <end position="837"/>
    </location>
</feature>
<feature type="transmembrane region" description="Helical" evidence="15">
    <location>
        <begin position="420"/>
        <end position="438"/>
    </location>
</feature>
<protein>
    <submittedName>
        <fullName evidence="17">Respiratory burst oxidase like protein b</fullName>
    </submittedName>
</protein>
<feature type="transmembrane region" description="Helical" evidence="15">
    <location>
        <begin position="1120"/>
        <end position="1141"/>
    </location>
</feature>
<dbReference type="InterPro" id="IPR011992">
    <property type="entry name" value="EF-hand-dom_pair"/>
</dbReference>
<dbReference type="Gene3D" id="1.10.238.10">
    <property type="entry name" value="EF-hand"/>
    <property type="match status" value="2"/>
</dbReference>
<dbReference type="InterPro" id="IPR013130">
    <property type="entry name" value="Fe3_Rdtase_TM_dom"/>
</dbReference>
<dbReference type="InterPro" id="IPR000778">
    <property type="entry name" value="Cyt_b245_heavy_chain"/>
</dbReference>
<evidence type="ECO:0000259" key="16">
    <source>
        <dbReference type="PROSITE" id="PS50222"/>
    </source>
</evidence>
<feature type="transmembrane region" description="Helical" evidence="15">
    <location>
        <begin position="1447"/>
        <end position="1464"/>
    </location>
</feature>
<dbReference type="PANTHER" id="PTHR11972">
    <property type="entry name" value="NADPH OXIDASE"/>
    <property type="match status" value="1"/>
</dbReference>
<keyword evidence="11 15" id="KW-1133">Transmembrane helix</keyword>
<feature type="transmembrane region" description="Helical" evidence="15">
    <location>
        <begin position="517"/>
        <end position="537"/>
    </location>
</feature>
<evidence type="ECO:0000256" key="5">
    <source>
        <dbReference type="ARBA" id="ARBA00022630"/>
    </source>
</evidence>